<keyword evidence="1" id="KW-0732">Signal</keyword>
<dbReference type="Proteomes" id="UP000005566">
    <property type="component" value="Unassembled WGS sequence"/>
</dbReference>
<dbReference type="eggNOG" id="ENOG5031262">
    <property type="taxonomic scope" value="Bacteria"/>
</dbReference>
<sequence length="157" mass="17654">MKFLLLFFSSFTFYAQVIHHQMISSQGGSVELTKGLIVNQTIGQQSSIGNSNKNYIIIQGFQQSLWSTFISSNNVDSVVTKTYPNPFVETVNFQFSQAITEPITILIYNVSGRLVFDGKKSATDTILSVNLANLPTSQYLVHLYSNNFSYYTQIIKL</sequence>
<evidence type="ECO:0000313" key="4">
    <source>
        <dbReference type="Proteomes" id="UP000005566"/>
    </source>
</evidence>
<dbReference type="OrthoDB" id="1408995at2"/>
<feature type="domain" description="Secretion system C-terminal sorting" evidence="2">
    <location>
        <begin position="83"/>
        <end position="154"/>
    </location>
</feature>
<gene>
    <name evidence="3" type="ORF">HJ01_03189</name>
</gene>
<keyword evidence="4" id="KW-1185">Reference proteome</keyword>
<evidence type="ECO:0000313" key="3">
    <source>
        <dbReference type="EMBL" id="EIA07386.1"/>
    </source>
</evidence>
<dbReference type="InterPro" id="IPR026444">
    <property type="entry name" value="Secre_tail"/>
</dbReference>
<dbReference type="RefSeq" id="WP_007139366.1">
    <property type="nucleotide sequence ID" value="NZ_AHKF01000025.1"/>
</dbReference>
<dbReference type="EMBL" id="AHKF01000025">
    <property type="protein sequence ID" value="EIA07386.1"/>
    <property type="molecule type" value="Genomic_DNA"/>
</dbReference>
<dbReference type="PATRIC" id="fig|1086011.3.peg.3124"/>
<dbReference type="NCBIfam" id="TIGR04183">
    <property type="entry name" value="Por_Secre_tail"/>
    <property type="match status" value="1"/>
</dbReference>
<dbReference type="STRING" id="1086011.HJ01_03189"/>
<dbReference type="AlphaFoldDB" id="H7FVQ5"/>
<accession>H7FVQ5</accession>
<reference evidence="3 4" key="1">
    <citation type="journal article" date="2014" name="Acta Crystallogr. D">
        <title>Structure-based characterization and antifreeze properties of a hyperactive ice-binding protein from the Antarctic bacterium Flavobacterium frigoris PS1.</title>
        <authorList>
            <person name="Do H."/>
            <person name="Kim S.J."/>
            <person name="Kim H.J."/>
            <person name="Lee J.H."/>
        </authorList>
    </citation>
    <scope>NUCLEOTIDE SEQUENCE [LARGE SCALE GENOMIC DNA]</scope>
    <source>
        <strain evidence="3 4">PS1</strain>
    </source>
</reference>
<evidence type="ECO:0000259" key="2">
    <source>
        <dbReference type="Pfam" id="PF18962"/>
    </source>
</evidence>
<protein>
    <recommendedName>
        <fullName evidence="2">Secretion system C-terminal sorting domain-containing protein</fullName>
    </recommendedName>
</protein>
<proteinExistence type="predicted"/>
<evidence type="ECO:0000256" key="1">
    <source>
        <dbReference type="ARBA" id="ARBA00022729"/>
    </source>
</evidence>
<comment type="caution">
    <text evidence="3">The sequence shown here is derived from an EMBL/GenBank/DDBJ whole genome shotgun (WGS) entry which is preliminary data.</text>
</comment>
<name>H7FVQ5_FLAFP</name>
<dbReference type="Pfam" id="PF18962">
    <property type="entry name" value="Por_Secre_tail"/>
    <property type="match status" value="1"/>
</dbReference>
<organism evidence="3 4">
    <name type="scientific">Flavobacterium frigoris (strain PS1)</name>
    <dbReference type="NCBI Taxonomy" id="1086011"/>
    <lineage>
        <taxon>Bacteria</taxon>
        <taxon>Pseudomonadati</taxon>
        <taxon>Bacteroidota</taxon>
        <taxon>Flavobacteriia</taxon>
        <taxon>Flavobacteriales</taxon>
        <taxon>Flavobacteriaceae</taxon>
        <taxon>Flavobacterium</taxon>
    </lineage>
</organism>